<accession>A0AAP2DNK9</accession>
<comment type="caution">
    <text evidence="2">The sequence shown here is derived from an EMBL/GenBank/DDBJ whole genome shotgun (WGS) entry which is preliminary data.</text>
</comment>
<dbReference type="PANTHER" id="PTHR34580:SF9">
    <property type="entry name" value="SLL5097 PROTEIN"/>
    <property type="match status" value="1"/>
</dbReference>
<evidence type="ECO:0000313" key="3">
    <source>
        <dbReference type="Proteomes" id="UP001319200"/>
    </source>
</evidence>
<evidence type="ECO:0000259" key="1">
    <source>
        <dbReference type="Pfam" id="PF13280"/>
    </source>
</evidence>
<dbReference type="InterPro" id="IPR051534">
    <property type="entry name" value="CBASS_pafABC_assoc_protein"/>
</dbReference>
<dbReference type="AlphaFoldDB" id="A0AAP2DNK9"/>
<protein>
    <submittedName>
        <fullName evidence="2">WYL domain-containing protein</fullName>
    </submittedName>
</protein>
<dbReference type="PANTHER" id="PTHR34580">
    <property type="match status" value="1"/>
</dbReference>
<keyword evidence="3" id="KW-1185">Reference proteome</keyword>
<feature type="domain" description="WYL" evidence="1">
    <location>
        <begin position="155"/>
        <end position="224"/>
    </location>
</feature>
<proteinExistence type="predicted"/>
<gene>
    <name evidence="2" type="ORF">KK083_22230</name>
</gene>
<name>A0AAP2DNK9_9BACT</name>
<organism evidence="2 3">
    <name type="scientific">Chryseosolibacter histidini</name>
    <dbReference type="NCBI Taxonomy" id="2782349"/>
    <lineage>
        <taxon>Bacteria</taxon>
        <taxon>Pseudomonadati</taxon>
        <taxon>Bacteroidota</taxon>
        <taxon>Cytophagia</taxon>
        <taxon>Cytophagales</taxon>
        <taxon>Chryseotaleaceae</taxon>
        <taxon>Chryseosolibacter</taxon>
    </lineage>
</organism>
<dbReference type="InterPro" id="IPR026881">
    <property type="entry name" value="WYL_dom"/>
</dbReference>
<evidence type="ECO:0000313" key="2">
    <source>
        <dbReference type="EMBL" id="MBT1699633.1"/>
    </source>
</evidence>
<dbReference type="EMBL" id="JAHESF010000027">
    <property type="protein sequence ID" value="MBT1699633.1"/>
    <property type="molecule type" value="Genomic_DNA"/>
</dbReference>
<reference evidence="2 3" key="1">
    <citation type="submission" date="2021-05" db="EMBL/GenBank/DDBJ databases">
        <title>A Polyphasic approach of four new species of the genus Ohtaekwangia: Ohtaekwangia histidinii sp. nov., Ohtaekwangia cretensis sp. nov., Ohtaekwangia indiensis sp. nov., Ohtaekwangia reichenbachii sp. nov. from diverse environment.</title>
        <authorList>
            <person name="Octaviana S."/>
        </authorList>
    </citation>
    <scope>NUCLEOTIDE SEQUENCE [LARGE SCALE GENOMIC DNA]</scope>
    <source>
        <strain evidence="2 3">PWU4</strain>
    </source>
</reference>
<dbReference type="PROSITE" id="PS52050">
    <property type="entry name" value="WYL"/>
    <property type="match status" value="1"/>
</dbReference>
<dbReference type="Pfam" id="PF13280">
    <property type="entry name" value="WYL"/>
    <property type="match status" value="1"/>
</dbReference>
<dbReference type="Proteomes" id="UP001319200">
    <property type="component" value="Unassembled WGS sequence"/>
</dbReference>
<dbReference type="RefSeq" id="WP_254167713.1">
    <property type="nucleotide sequence ID" value="NZ_JAHESF010000027.1"/>
</dbReference>
<sequence length="337" mass="39549">MATNKNALIRYKVLDKCFSNPGKRYFINDLIEECNKVLADIDPNSSGISRRQIFEDIVFMESEEGWSIDLGKHRDGKRVYYRYNDKSFSINNMPLNELEINQLKNAVDILSQFKGMPQFEWVHELVPKLQKGSNAHDRKKVIIDFDNNQYLKGIENLGTLHNAISYKKVLRVTYHPFESENASELTIHPYYLKQYNNRWFLFGYNPEKDKYDWNLALDRIVSIEEERGKYKKNTEIEWDEYFEDIIGVTKPIDGEVENISLLFKGKTGKYIESKPLHGSQKSRWLDANALEVNLKLIINYEFERLLLSYADSVVIQTPKKLSAQIRSHLKNALENYP</sequence>